<proteinExistence type="predicted"/>
<evidence type="ECO:0000313" key="2">
    <source>
        <dbReference type="Proteomes" id="UP000053039"/>
    </source>
</evidence>
<comment type="caution">
    <text evidence="1">The sequence shown here is derived from an EMBL/GenBank/DDBJ whole genome shotgun (WGS) entry which is preliminary data.</text>
</comment>
<dbReference type="EMBL" id="LMWM01000029">
    <property type="protein sequence ID" value="KUM85178.1"/>
    <property type="molecule type" value="Genomic_DNA"/>
</dbReference>
<name>A0A117PPV4_9ACTN</name>
<dbReference type="RefSeq" id="WP_031048185.1">
    <property type="nucleotide sequence ID" value="NZ_JBIBHV010000005.1"/>
</dbReference>
<accession>A0A117PPV4</accession>
<protein>
    <submittedName>
        <fullName evidence="1">Uncharacterized protein</fullName>
    </submittedName>
</protein>
<organism evidence="1 2">
    <name type="scientific">Streptomyces pseudovenezuelae</name>
    <dbReference type="NCBI Taxonomy" id="67350"/>
    <lineage>
        <taxon>Bacteria</taxon>
        <taxon>Bacillati</taxon>
        <taxon>Actinomycetota</taxon>
        <taxon>Actinomycetes</taxon>
        <taxon>Kitasatosporales</taxon>
        <taxon>Streptomycetaceae</taxon>
        <taxon>Streptomyces</taxon>
        <taxon>Streptomyces aurantiacus group</taxon>
    </lineage>
</organism>
<dbReference type="Proteomes" id="UP000053039">
    <property type="component" value="Unassembled WGS sequence"/>
</dbReference>
<dbReference type="AlphaFoldDB" id="A0A117PPV4"/>
<reference evidence="1 2" key="1">
    <citation type="submission" date="2015-10" db="EMBL/GenBank/DDBJ databases">
        <title>Draft genome sequence of Streptomyces pseudovenezuelae DSM 40212, type strain for the species Streptomyces pseudovenezuelae.</title>
        <authorList>
            <person name="Ruckert C."/>
            <person name="Winkler A."/>
            <person name="Kalinowski J."/>
            <person name="Kampfer P."/>
            <person name="Glaeser S."/>
        </authorList>
    </citation>
    <scope>NUCLEOTIDE SEQUENCE [LARGE SCALE GENOMIC DNA]</scope>
    <source>
        <strain evidence="1 2">DSM 40212</strain>
    </source>
</reference>
<dbReference type="OrthoDB" id="4282429at2"/>
<evidence type="ECO:0000313" key="1">
    <source>
        <dbReference type="EMBL" id="KUM85178.1"/>
    </source>
</evidence>
<gene>
    <name evidence="1" type="ORF">AQI94_25185</name>
</gene>
<sequence length="61" mass="6378">MSAPSVDTSALSAECAVAQQAGYKDLHGECRQTQDVPLPHGGGLLLARRCGCTCHRGRPEA</sequence>